<comment type="caution">
    <text evidence="2">The sequence shown here is derived from an EMBL/GenBank/DDBJ whole genome shotgun (WGS) entry which is preliminary data.</text>
</comment>
<accession>A0A540LTU2</accession>
<organism evidence="2 3">
    <name type="scientific">Malus baccata</name>
    <name type="common">Siberian crab apple</name>
    <name type="synonym">Pyrus baccata</name>
    <dbReference type="NCBI Taxonomy" id="106549"/>
    <lineage>
        <taxon>Eukaryota</taxon>
        <taxon>Viridiplantae</taxon>
        <taxon>Streptophyta</taxon>
        <taxon>Embryophyta</taxon>
        <taxon>Tracheophyta</taxon>
        <taxon>Spermatophyta</taxon>
        <taxon>Magnoliopsida</taxon>
        <taxon>eudicotyledons</taxon>
        <taxon>Gunneridae</taxon>
        <taxon>Pentapetalae</taxon>
        <taxon>rosids</taxon>
        <taxon>fabids</taxon>
        <taxon>Rosales</taxon>
        <taxon>Rosaceae</taxon>
        <taxon>Amygdaloideae</taxon>
        <taxon>Maleae</taxon>
        <taxon>Malus</taxon>
    </lineage>
</organism>
<dbReference type="AlphaFoldDB" id="A0A540LTU2"/>
<dbReference type="EMBL" id="VIEB01000465">
    <property type="protein sequence ID" value="TQD89931.1"/>
    <property type="molecule type" value="Genomic_DNA"/>
</dbReference>
<evidence type="ECO:0000313" key="3">
    <source>
        <dbReference type="Proteomes" id="UP000315295"/>
    </source>
</evidence>
<sequence>MAAANSSDPSIPSTPPLPAPAPPLSSSKENVTPIGSKLAELNESRSELLGRIQGLKQVKQLTTTFSHPIMEWCLCLIILFTDLGVRRERGWGGVRIESV</sequence>
<gene>
    <name evidence="2" type="ORF">C1H46_024486</name>
</gene>
<dbReference type="PANTHER" id="PTHR34681">
    <property type="entry name" value="UVEAL AUTOANTIGEN WITH COILED-COIL/ANKYRIN"/>
    <property type="match status" value="1"/>
</dbReference>
<evidence type="ECO:0000313" key="2">
    <source>
        <dbReference type="EMBL" id="TQD89931.1"/>
    </source>
</evidence>
<dbReference type="Proteomes" id="UP000315295">
    <property type="component" value="Unassembled WGS sequence"/>
</dbReference>
<keyword evidence="3" id="KW-1185">Reference proteome</keyword>
<feature type="compositionally biased region" description="Low complexity" evidence="1">
    <location>
        <begin position="1"/>
        <end position="11"/>
    </location>
</feature>
<feature type="region of interest" description="Disordered" evidence="1">
    <location>
        <begin position="1"/>
        <end position="33"/>
    </location>
</feature>
<evidence type="ECO:0000256" key="1">
    <source>
        <dbReference type="SAM" id="MobiDB-lite"/>
    </source>
</evidence>
<feature type="compositionally biased region" description="Pro residues" evidence="1">
    <location>
        <begin position="12"/>
        <end position="23"/>
    </location>
</feature>
<dbReference type="STRING" id="106549.A0A540LTU2"/>
<protein>
    <submittedName>
        <fullName evidence="2">Uncharacterized protein</fullName>
    </submittedName>
</protein>
<proteinExistence type="predicted"/>
<dbReference type="PANTHER" id="PTHR34681:SF2">
    <property type="entry name" value="UVEAL AUTOANTIGEN WITH COILED-COIL_ANKYRIN"/>
    <property type="match status" value="1"/>
</dbReference>
<reference evidence="2 3" key="1">
    <citation type="journal article" date="2019" name="G3 (Bethesda)">
        <title>Sequencing of a Wild Apple (Malus baccata) Genome Unravels the Differences Between Cultivated and Wild Apple Species Regarding Disease Resistance and Cold Tolerance.</title>
        <authorList>
            <person name="Chen X."/>
        </authorList>
    </citation>
    <scope>NUCLEOTIDE SEQUENCE [LARGE SCALE GENOMIC DNA]</scope>
    <source>
        <strain evidence="3">cv. Shandingzi</strain>
        <tissue evidence="2">Leaves</tissue>
    </source>
</reference>
<name>A0A540LTU2_MALBA</name>